<dbReference type="InterPro" id="IPR000160">
    <property type="entry name" value="GGDEF_dom"/>
</dbReference>
<dbReference type="PANTHER" id="PTHR44757">
    <property type="entry name" value="DIGUANYLATE CYCLASE DGCP"/>
    <property type="match status" value="1"/>
</dbReference>
<dbReference type="SMART" id="SM00052">
    <property type="entry name" value="EAL"/>
    <property type="match status" value="1"/>
</dbReference>
<evidence type="ECO:0000259" key="2">
    <source>
        <dbReference type="PROSITE" id="PS50885"/>
    </source>
</evidence>
<protein>
    <submittedName>
        <fullName evidence="4">EAL domain-containing protein</fullName>
    </submittedName>
</protein>
<evidence type="ECO:0000259" key="1">
    <source>
        <dbReference type="PROSITE" id="PS50883"/>
    </source>
</evidence>
<proteinExistence type="predicted"/>
<dbReference type="Gene3D" id="3.30.70.270">
    <property type="match status" value="1"/>
</dbReference>
<dbReference type="InterPro" id="IPR003660">
    <property type="entry name" value="HAMP_dom"/>
</dbReference>
<dbReference type="SUPFAM" id="SSF55073">
    <property type="entry name" value="Nucleotide cyclase"/>
    <property type="match status" value="2"/>
</dbReference>
<dbReference type="Gene3D" id="6.10.340.10">
    <property type="match status" value="1"/>
</dbReference>
<dbReference type="PANTHER" id="PTHR44757:SF2">
    <property type="entry name" value="BIOFILM ARCHITECTURE MAINTENANCE PROTEIN MBAA"/>
    <property type="match status" value="1"/>
</dbReference>
<dbReference type="InterPro" id="IPR029787">
    <property type="entry name" value="Nucleotide_cyclase"/>
</dbReference>
<name>A0ABY7U0M2_9SPHN</name>
<dbReference type="PROSITE" id="PS50883">
    <property type="entry name" value="EAL"/>
    <property type="match status" value="1"/>
</dbReference>
<dbReference type="InterPro" id="IPR035919">
    <property type="entry name" value="EAL_sf"/>
</dbReference>
<dbReference type="RefSeq" id="WP_273617988.1">
    <property type="nucleotide sequence ID" value="NZ_CP103868.1"/>
</dbReference>
<keyword evidence="5" id="KW-1185">Reference proteome</keyword>
<evidence type="ECO:0000313" key="4">
    <source>
        <dbReference type="EMBL" id="WCT77619.1"/>
    </source>
</evidence>
<dbReference type="EMBL" id="CP117417">
    <property type="protein sequence ID" value="WCT77619.1"/>
    <property type="molecule type" value="Genomic_DNA"/>
</dbReference>
<evidence type="ECO:0000313" key="5">
    <source>
        <dbReference type="Proteomes" id="UP001218231"/>
    </source>
</evidence>
<gene>
    <name evidence="4" type="ORF">PQ457_01155</name>
</gene>
<organism evidence="4 5">
    <name type="scientific">Novosphingobium humi</name>
    <dbReference type="NCBI Taxonomy" id="2282397"/>
    <lineage>
        <taxon>Bacteria</taxon>
        <taxon>Pseudomonadati</taxon>
        <taxon>Pseudomonadota</taxon>
        <taxon>Alphaproteobacteria</taxon>
        <taxon>Sphingomonadales</taxon>
        <taxon>Sphingomonadaceae</taxon>
        <taxon>Novosphingobium</taxon>
    </lineage>
</organism>
<accession>A0ABY7U0M2</accession>
<evidence type="ECO:0000259" key="3">
    <source>
        <dbReference type="PROSITE" id="PS50887"/>
    </source>
</evidence>
<dbReference type="Proteomes" id="UP001218231">
    <property type="component" value="Chromosome"/>
</dbReference>
<dbReference type="PROSITE" id="PS50885">
    <property type="entry name" value="HAMP"/>
    <property type="match status" value="1"/>
</dbReference>
<dbReference type="PROSITE" id="PS50887">
    <property type="entry name" value="GGDEF"/>
    <property type="match status" value="1"/>
</dbReference>
<dbReference type="CDD" id="cd06225">
    <property type="entry name" value="HAMP"/>
    <property type="match status" value="1"/>
</dbReference>
<dbReference type="Pfam" id="PF00990">
    <property type="entry name" value="GGDEF"/>
    <property type="match status" value="2"/>
</dbReference>
<dbReference type="InterPro" id="IPR043128">
    <property type="entry name" value="Rev_trsase/Diguanyl_cyclase"/>
</dbReference>
<dbReference type="NCBIfam" id="TIGR00254">
    <property type="entry name" value="GGDEF"/>
    <property type="match status" value="2"/>
</dbReference>
<reference evidence="4 5" key="1">
    <citation type="submission" date="2023-02" db="EMBL/GenBank/DDBJ databases">
        <title>Genome sequence of Novosphingobium humi KACC 19094.</title>
        <authorList>
            <person name="Kim S."/>
            <person name="Heo J."/>
            <person name="Kwon S.-W."/>
        </authorList>
    </citation>
    <scope>NUCLEOTIDE SEQUENCE [LARGE SCALE GENOMIC DNA]</scope>
    <source>
        <strain evidence="4 5">KACC 19094</strain>
    </source>
</reference>
<dbReference type="SMART" id="SM00267">
    <property type="entry name" value="GGDEF"/>
    <property type="match status" value="1"/>
</dbReference>
<dbReference type="Pfam" id="PF00563">
    <property type="entry name" value="EAL"/>
    <property type="match status" value="1"/>
</dbReference>
<dbReference type="Gene3D" id="3.20.20.450">
    <property type="entry name" value="EAL domain"/>
    <property type="match status" value="1"/>
</dbReference>
<dbReference type="Pfam" id="PF00672">
    <property type="entry name" value="HAMP"/>
    <property type="match status" value="1"/>
</dbReference>
<dbReference type="SMART" id="SM00304">
    <property type="entry name" value="HAMP"/>
    <property type="match status" value="1"/>
</dbReference>
<dbReference type="InterPro" id="IPR052155">
    <property type="entry name" value="Biofilm_reg_signaling"/>
</dbReference>
<dbReference type="CDD" id="cd01948">
    <property type="entry name" value="EAL"/>
    <property type="match status" value="1"/>
</dbReference>
<dbReference type="CDD" id="cd01949">
    <property type="entry name" value="GGDEF"/>
    <property type="match status" value="1"/>
</dbReference>
<dbReference type="SUPFAM" id="SSF141868">
    <property type="entry name" value="EAL domain-like"/>
    <property type="match status" value="1"/>
</dbReference>
<feature type="domain" description="GGDEF" evidence="3">
    <location>
        <begin position="162"/>
        <end position="317"/>
    </location>
</feature>
<dbReference type="InterPro" id="IPR001633">
    <property type="entry name" value="EAL_dom"/>
</dbReference>
<feature type="domain" description="EAL" evidence="1">
    <location>
        <begin position="326"/>
        <end position="579"/>
    </location>
</feature>
<feature type="domain" description="HAMP" evidence="2">
    <location>
        <begin position="75"/>
        <end position="127"/>
    </location>
</feature>
<sequence>MRKDVQSMAWGDGLIGRERGLNSIPWRFALMALGSSTAVALLTRTWLTGPWTPVSTARLAGLLALPVAVSYLAARKLAGMIRTLRDSTQAIVEGDLSRPIDIDCACEVGGLADSFRAMVARLNNNMLRMNVLAYTDPITGLPNRTVITHILSLAQKNKNEPCAGAMIFIDLDGFKRVNDTLGHDAGDELLRQVAARIIVRGMGLALEELETCTNSFGELCETCPTRPVFARFAGDEFVLLLPGHHDKAVLDMVARSIHAALAECFTVFNNEVFIGASMGIARMPQDADTPEQMLAYADIAMYRAKEGGKNTHVFFDSSLKGKVEERALIERELHHAIEHDRLELHYQPKFDAETLGITGVEALARWNCPGLGPVSPEVFVNIAEQCGLMVPLGHSILRSAMRQARQWLDAGRPVPIAVNVSPVQFERPGFVETVLTMLDHFGLPPQWLELEITESIAMADFARTRERVDALRKVGVSISIDDFGIGYSNLSQLARLEYDALKIDRSLVGSIGEHGKTESMLAAIITVSKVLGHKVIAEGIESAQQMAYLKGRGCREFQGFYLARPMPADELAKWLDQRGPGAVHAMRERAFERLRA</sequence>